<dbReference type="AlphaFoldDB" id="A0A397SFV9"/>
<accession>A0A397SFV9</accession>
<feature type="compositionally biased region" description="Basic and acidic residues" evidence="1">
    <location>
        <begin position="166"/>
        <end position="185"/>
    </location>
</feature>
<organism evidence="2 3">
    <name type="scientific">Glomus cerebriforme</name>
    <dbReference type="NCBI Taxonomy" id="658196"/>
    <lineage>
        <taxon>Eukaryota</taxon>
        <taxon>Fungi</taxon>
        <taxon>Fungi incertae sedis</taxon>
        <taxon>Mucoromycota</taxon>
        <taxon>Glomeromycotina</taxon>
        <taxon>Glomeromycetes</taxon>
        <taxon>Glomerales</taxon>
        <taxon>Glomeraceae</taxon>
        <taxon>Glomus</taxon>
    </lineage>
</organism>
<proteinExistence type="predicted"/>
<feature type="region of interest" description="Disordered" evidence="1">
    <location>
        <begin position="138"/>
        <end position="185"/>
    </location>
</feature>
<evidence type="ECO:0000313" key="3">
    <source>
        <dbReference type="Proteomes" id="UP000265703"/>
    </source>
</evidence>
<feature type="compositionally biased region" description="Polar residues" evidence="1">
    <location>
        <begin position="138"/>
        <end position="154"/>
    </location>
</feature>
<sequence length="250" mass="28603">MSMANELQKGNTFELMSIYKKEMLNHYPVSDLTEEFLRERSTISSSESFIIHDGMADLSLFEKMELHKKEMTHLVLTEEEFQKFYEEACKSGVEFIRGCNIVDCHQENLYTPNPDIQQEDDEKYLVELYNDFLDFFSSESSNEQSDEGITSQSDEQQEDDVSGLSSRKDNGEELENQSKFHSEELPSKNISSIVNASNELTSISAILSVPEALDAFRSSLMNLESEELNIIREGIIPARNINAAYSKQMK</sequence>
<name>A0A397SFV9_9GLOM</name>
<dbReference type="EMBL" id="QKYT01000596">
    <property type="protein sequence ID" value="RIA83125.1"/>
    <property type="molecule type" value="Genomic_DNA"/>
</dbReference>
<evidence type="ECO:0000256" key="1">
    <source>
        <dbReference type="SAM" id="MobiDB-lite"/>
    </source>
</evidence>
<dbReference type="Proteomes" id="UP000265703">
    <property type="component" value="Unassembled WGS sequence"/>
</dbReference>
<comment type="caution">
    <text evidence="2">The sequence shown here is derived from an EMBL/GenBank/DDBJ whole genome shotgun (WGS) entry which is preliminary data.</text>
</comment>
<protein>
    <submittedName>
        <fullName evidence="2">Uncharacterized protein</fullName>
    </submittedName>
</protein>
<gene>
    <name evidence="2" type="ORF">C1645_834261</name>
</gene>
<reference evidence="2 3" key="1">
    <citation type="submission" date="2018-06" db="EMBL/GenBank/DDBJ databases">
        <title>Comparative genomics reveals the genomic features of Rhizophagus irregularis, R. cerebriforme, R. diaphanum and Gigaspora rosea, and their symbiotic lifestyle signature.</title>
        <authorList>
            <person name="Morin E."/>
            <person name="San Clemente H."/>
            <person name="Chen E.C.H."/>
            <person name="De La Providencia I."/>
            <person name="Hainaut M."/>
            <person name="Kuo A."/>
            <person name="Kohler A."/>
            <person name="Murat C."/>
            <person name="Tang N."/>
            <person name="Roy S."/>
            <person name="Loubradou J."/>
            <person name="Henrissat B."/>
            <person name="Grigoriev I.V."/>
            <person name="Corradi N."/>
            <person name="Roux C."/>
            <person name="Martin F.M."/>
        </authorList>
    </citation>
    <scope>NUCLEOTIDE SEQUENCE [LARGE SCALE GENOMIC DNA]</scope>
    <source>
        <strain evidence="2 3">DAOM 227022</strain>
    </source>
</reference>
<evidence type="ECO:0000313" key="2">
    <source>
        <dbReference type="EMBL" id="RIA83125.1"/>
    </source>
</evidence>
<keyword evidence="3" id="KW-1185">Reference proteome</keyword>